<dbReference type="AlphaFoldDB" id="I0WFY4"/>
<keyword evidence="1 2" id="KW-0732">Signal</keyword>
<dbReference type="NCBIfam" id="TIGR04183">
    <property type="entry name" value="Por_Secre_tail"/>
    <property type="match status" value="1"/>
</dbReference>
<dbReference type="Pfam" id="PF18962">
    <property type="entry name" value="Por_Secre_tail"/>
    <property type="match status" value="1"/>
</dbReference>
<keyword evidence="5" id="KW-1185">Reference proteome</keyword>
<protein>
    <recommendedName>
        <fullName evidence="3">Secretion system C-terminal sorting domain-containing protein</fullName>
    </recommendedName>
</protein>
<comment type="caution">
    <text evidence="4">The sequence shown here is derived from an EMBL/GenBank/DDBJ whole genome shotgun (WGS) entry which is preliminary data.</text>
</comment>
<dbReference type="STRING" id="946077.W5A_07010"/>
<evidence type="ECO:0000259" key="3">
    <source>
        <dbReference type="Pfam" id="PF18962"/>
    </source>
</evidence>
<dbReference type="OrthoDB" id="1373043at2"/>
<feature type="signal peptide" evidence="2">
    <location>
        <begin position="1"/>
        <end position="20"/>
    </location>
</feature>
<dbReference type="RefSeq" id="WP_008238841.1">
    <property type="nucleotide sequence ID" value="NZ_AJJU01000006.1"/>
</dbReference>
<dbReference type="Proteomes" id="UP000005938">
    <property type="component" value="Unassembled WGS sequence"/>
</dbReference>
<evidence type="ECO:0000313" key="5">
    <source>
        <dbReference type="Proteomes" id="UP000005938"/>
    </source>
</evidence>
<proteinExistence type="predicted"/>
<dbReference type="EMBL" id="AJJU01000006">
    <property type="protein sequence ID" value="EID75300.1"/>
    <property type="molecule type" value="Genomic_DNA"/>
</dbReference>
<gene>
    <name evidence="4" type="ORF">W5A_07010</name>
</gene>
<feature type="domain" description="Secretion system C-terminal sorting" evidence="3">
    <location>
        <begin position="263"/>
        <end position="325"/>
    </location>
</feature>
<evidence type="ECO:0000313" key="4">
    <source>
        <dbReference type="EMBL" id="EID75300.1"/>
    </source>
</evidence>
<dbReference type="InterPro" id="IPR026444">
    <property type="entry name" value="Secre_tail"/>
</dbReference>
<dbReference type="eggNOG" id="COG3291">
    <property type="taxonomic scope" value="Bacteria"/>
</dbReference>
<accession>I0WFY4</accession>
<feature type="chain" id="PRO_5003636126" description="Secretion system C-terminal sorting domain-containing protein" evidence="2">
    <location>
        <begin position="21"/>
        <end position="328"/>
    </location>
</feature>
<name>I0WFY4_9FLAO</name>
<organism evidence="4 5">
    <name type="scientific">Imtechella halotolerans K1</name>
    <dbReference type="NCBI Taxonomy" id="946077"/>
    <lineage>
        <taxon>Bacteria</taxon>
        <taxon>Pseudomonadati</taxon>
        <taxon>Bacteroidota</taxon>
        <taxon>Flavobacteriia</taxon>
        <taxon>Flavobacteriales</taxon>
        <taxon>Flavobacteriaceae</taxon>
        <taxon>Imtechella</taxon>
    </lineage>
</organism>
<evidence type="ECO:0000256" key="2">
    <source>
        <dbReference type="SAM" id="SignalP"/>
    </source>
</evidence>
<evidence type="ECO:0000256" key="1">
    <source>
        <dbReference type="ARBA" id="ARBA00022729"/>
    </source>
</evidence>
<sequence>MRSLFLSTYLILFFSSFSFSQEEMQVTYKIQYPSSSEMCDGYVEFSVQGGTPPYLFSNVNGFMQSSNIIDGLCEGMYEFEVIDSMGYFLRQMFSLIPPNHLNKPVVWPSGIQNSGIVEIRFDGVPPYSYSLNNSAFTSQHIFSDLAPGTYSYSIKDSYGSNVHSSVTIESIDLDNSVIAIGDELIANLDAVSFQWIDSDTQIPIEGATGRTLKTGRLGRFRVEMTLGNPTNAGRNLENQQFIKVSSATIEVSSLDFDSELVKVFPNPSKGIISFPTSLKGKEFSIYSMAGKEVLSGVISDQQIRIEKLEKGMYFLKMEGYKTTKIVKN</sequence>
<reference evidence="4 5" key="1">
    <citation type="journal article" date="2012" name="J. Bacteriol.">
        <title>Genome Sequence of the Halotolerant Bacterium Imtechella halotolerans K1T.</title>
        <authorList>
            <person name="Kumar S."/>
            <person name="Vikram S."/>
            <person name="Subramanian S."/>
            <person name="Raghava G.P."/>
            <person name="Pinnaka A.K."/>
        </authorList>
    </citation>
    <scope>NUCLEOTIDE SEQUENCE [LARGE SCALE GENOMIC DNA]</scope>
    <source>
        <strain evidence="4 5">K1</strain>
    </source>
</reference>